<accession>A0ABS5J1F6</accession>
<evidence type="ECO:0008006" key="3">
    <source>
        <dbReference type="Google" id="ProtNLM"/>
    </source>
</evidence>
<dbReference type="PROSITE" id="PS51257">
    <property type="entry name" value="PROKAR_LIPOPROTEIN"/>
    <property type="match status" value="1"/>
</dbReference>
<comment type="caution">
    <text evidence="1">The sequence shown here is derived from an EMBL/GenBank/DDBJ whole genome shotgun (WGS) entry which is preliminary data.</text>
</comment>
<reference evidence="1 2" key="1">
    <citation type="submission" date="2021-04" db="EMBL/GenBank/DDBJ databases">
        <title>Chitinophaga sp. nov., isolated from the rhizosphere soil.</title>
        <authorList>
            <person name="He S."/>
        </authorList>
    </citation>
    <scope>NUCLEOTIDE SEQUENCE [LARGE SCALE GENOMIC DNA]</scope>
    <source>
        <strain evidence="1 2">2R12</strain>
    </source>
</reference>
<dbReference type="Proteomes" id="UP000676386">
    <property type="component" value="Unassembled WGS sequence"/>
</dbReference>
<protein>
    <recommendedName>
        <fullName evidence="3">Lipoprotein</fullName>
    </recommendedName>
</protein>
<evidence type="ECO:0000313" key="2">
    <source>
        <dbReference type="Proteomes" id="UP000676386"/>
    </source>
</evidence>
<dbReference type="RefSeq" id="WP_211974153.1">
    <property type="nucleotide sequence ID" value="NZ_CBFHAM010000024.1"/>
</dbReference>
<sequence length="226" mass="24320">MKYTLLLSIAVSTLLVSCSKKDGDKGPSDEDILHKKVEDIIPQKYLDTLQRLKLNINGGVTPPNVEGSYSIRPSILDTSNIDTDSPGTEFHPGIVHFSGQNSKDFSIKLIGEHFVGISDTSIATAISGSGNDFTVYGKIKSVNGSKSAIIALIITATKDGDHLRNFKIGIINIDNSNGAGVFIPEGKGRVAHDQDLISEKITSKKAATENSRVESLSIRHLGLIYQ</sequence>
<name>A0ABS5J1F6_9BACT</name>
<dbReference type="EMBL" id="JAGTXB010000007">
    <property type="protein sequence ID" value="MBS0029059.1"/>
    <property type="molecule type" value="Genomic_DNA"/>
</dbReference>
<gene>
    <name evidence="1" type="ORF">KE626_17185</name>
</gene>
<organism evidence="1 2">
    <name type="scientific">Chitinophaga hostae</name>
    <dbReference type="NCBI Taxonomy" id="2831022"/>
    <lineage>
        <taxon>Bacteria</taxon>
        <taxon>Pseudomonadati</taxon>
        <taxon>Bacteroidota</taxon>
        <taxon>Chitinophagia</taxon>
        <taxon>Chitinophagales</taxon>
        <taxon>Chitinophagaceae</taxon>
        <taxon>Chitinophaga</taxon>
    </lineage>
</organism>
<proteinExistence type="predicted"/>
<keyword evidence="2" id="KW-1185">Reference proteome</keyword>
<evidence type="ECO:0000313" key="1">
    <source>
        <dbReference type="EMBL" id="MBS0029059.1"/>
    </source>
</evidence>